<evidence type="ECO:0000313" key="6">
    <source>
        <dbReference type="Proteomes" id="UP000095412"/>
    </source>
</evidence>
<evidence type="ECO:0000313" key="4">
    <source>
        <dbReference type="EMBL" id="SCT02123.1"/>
    </source>
</evidence>
<organism evidence="5 7">
    <name type="scientific">Staphylococcus caeli</name>
    <dbReference type="NCBI Taxonomy" id="2201815"/>
    <lineage>
        <taxon>Bacteria</taxon>
        <taxon>Bacillati</taxon>
        <taxon>Bacillota</taxon>
        <taxon>Bacilli</taxon>
        <taxon>Bacillales</taxon>
        <taxon>Staphylococcaceae</taxon>
        <taxon>Staphylococcus</taxon>
    </lineage>
</organism>
<keyword evidence="2" id="KW-0012">Acyltransferase</keyword>
<dbReference type="CDD" id="cd04301">
    <property type="entry name" value="NAT_SF"/>
    <property type="match status" value="1"/>
</dbReference>
<dbReference type="InterPro" id="IPR016181">
    <property type="entry name" value="Acyl_CoA_acyltransferase"/>
</dbReference>
<dbReference type="RefSeq" id="WP_069995737.1">
    <property type="nucleotide sequence ID" value="NZ_FMPG01000010.1"/>
</dbReference>
<dbReference type="Gene3D" id="3.40.630.30">
    <property type="match status" value="1"/>
</dbReference>
<gene>
    <name evidence="5" type="ORF">SAMEA2297795_02068</name>
    <name evidence="4" type="ORF">SAMEA2297796_01589</name>
</gene>
<dbReference type="Pfam" id="PF00583">
    <property type="entry name" value="Acetyltransf_1"/>
    <property type="match status" value="1"/>
</dbReference>
<evidence type="ECO:0000313" key="7">
    <source>
        <dbReference type="Proteomes" id="UP000095768"/>
    </source>
</evidence>
<dbReference type="PROSITE" id="PS51186">
    <property type="entry name" value="GNAT"/>
    <property type="match status" value="1"/>
</dbReference>
<name>A0A1D4MUM0_9STAP</name>
<dbReference type="Proteomes" id="UP000095768">
    <property type="component" value="Unassembled WGS sequence"/>
</dbReference>
<feature type="domain" description="N-acetyltransferase" evidence="3">
    <location>
        <begin position="4"/>
        <end position="139"/>
    </location>
</feature>
<reference evidence="4 6" key="1">
    <citation type="submission" date="2016-09" db="EMBL/GenBank/DDBJ databases">
        <authorList>
            <consortium name="Pathogen Informatics"/>
            <person name="Sun Q."/>
            <person name="Inoue M."/>
        </authorList>
    </citation>
    <scope>NUCLEOTIDE SEQUENCE [LARGE SCALE GENOMIC DNA]</scope>
    <source>
        <strain evidence="4 6">82C</strain>
    </source>
</reference>
<evidence type="ECO:0000259" key="3">
    <source>
        <dbReference type="PROSITE" id="PS51186"/>
    </source>
</evidence>
<evidence type="ECO:0000256" key="2">
    <source>
        <dbReference type="ARBA" id="ARBA00023315"/>
    </source>
</evidence>
<dbReference type="EMBL" id="FMPI01000010">
    <property type="protein sequence ID" value="SCT02123.1"/>
    <property type="molecule type" value="Genomic_DNA"/>
</dbReference>
<evidence type="ECO:0000256" key="1">
    <source>
        <dbReference type="ARBA" id="ARBA00022679"/>
    </source>
</evidence>
<dbReference type="InterPro" id="IPR000182">
    <property type="entry name" value="GNAT_dom"/>
</dbReference>
<dbReference type="OrthoDB" id="9775804at2"/>
<dbReference type="InterPro" id="IPR045039">
    <property type="entry name" value="NSI-like"/>
</dbReference>
<keyword evidence="6" id="KW-1185">Reference proteome</keyword>
<dbReference type="Proteomes" id="UP000095412">
    <property type="component" value="Unassembled WGS sequence"/>
</dbReference>
<accession>A0A1D4MUM0</accession>
<reference evidence="5 7" key="2">
    <citation type="submission" date="2016-09" db="EMBL/GenBank/DDBJ databases">
        <authorList>
            <consortium name="Pathogen Informatics"/>
        </authorList>
    </citation>
    <scope>NUCLEOTIDE SEQUENCE [LARGE SCALE GENOMIC DNA]</scope>
    <source>
        <strain evidence="5 7">82B</strain>
    </source>
</reference>
<keyword evidence="1 5" id="KW-0808">Transferase</keyword>
<sequence>MDIVFDKRFNEQDIEDMLQIYHNNNWLKHDQDKVVTIFSKATHVVIARNNGKVIGFVRAMSDDVFNAAIYDVVVDVAYQGKGIGKKLVSEMLEYLGDLSCVHLISTTGNNPFYEQLGFKRLKTGMARYKNTKLKDEYTV</sequence>
<evidence type="ECO:0000313" key="5">
    <source>
        <dbReference type="EMBL" id="SCT24125.1"/>
    </source>
</evidence>
<dbReference type="AlphaFoldDB" id="A0A1D4MUM0"/>
<dbReference type="PANTHER" id="PTHR43626">
    <property type="entry name" value="ACYL-COA N-ACYLTRANSFERASE"/>
    <property type="match status" value="1"/>
</dbReference>
<dbReference type="EMBL" id="FMPG01000010">
    <property type="protein sequence ID" value="SCT24125.1"/>
    <property type="molecule type" value="Genomic_DNA"/>
</dbReference>
<dbReference type="GO" id="GO:0008080">
    <property type="term" value="F:N-acetyltransferase activity"/>
    <property type="evidence" value="ECO:0007669"/>
    <property type="project" value="InterPro"/>
</dbReference>
<dbReference type="PANTHER" id="PTHR43626:SF4">
    <property type="entry name" value="GCN5-RELATED N-ACETYLTRANSFERASE 2, CHLOROPLASTIC"/>
    <property type="match status" value="1"/>
</dbReference>
<dbReference type="GO" id="GO:0005737">
    <property type="term" value="C:cytoplasm"/>
    <property type="evidence" value="ECO:0007669"/>
    <property type="project" value="TreeGrafter"/>
</dbReference>
<proteinExistence type="predicted"/>
<protein>
    <submittedName>
        <fullName evidence="5">GNAT family acetyltransferase</fullName>
    </submittedName>
</protein>
<dbReference type="SUPFAM" id="SSF55729">
    <property type="entry name" value="Acyl-CoA N-acyltransferases (Nat)"/>
    <property type="match status" value="1"/>
</dbReference>